<dbReference type="RefSeq" id="WP_208499143.1">
    <property type="nucleotide sequence ID" value="NZ_JAGFNP010000015.1"/>
</dbReference>
<evidence type="ECO:0000313" key="1">
    <source>
        <dbReference type="EMBL" id="MBO3735525.1"/>
    </source>
</evidence>
<reference evidence="1 2" key="1">
    <citation type="submission" date="2021-03" db="EMBL/GenBank/DDBJ databases">
        <title>Glycomyces sp. nov., a novel actinomycete isolated from soil.</title>
        <authorList>
            <person name="Yang X."/>
            <person name="Xu X."/>
        </authorList>
    </citation>
    <scope>NUCLEOTIDE SEQUENCE [LARGE SCALE GENOMIC DNA]</scope>
    <source>
        <strain evidence="1 2">NEAU-S30</strain>
    </source>
</reference>
<name>A0ABS3U9R6_9ACTN</name>
<keyword evidence="2" id="KW-1185">Reference proteome</keyword>
<accession>A0ABS3U9R6</accession>
<organism evidence="1 2">
    <name type="scientific">Glycomyces niveus</name>
    <dbReference type="NCBI Taxonomy" id="2820287"/>
    <lineage>
        <taxon>Bacteria</taxon>
        <taxon>Bacillati</taxon>
        <taxon>Actinomycetota</taxon>
        <taxon>Actinomycetes</taxon>
        <taxon>Glycomycetales</taxon>
        <taxon>Glycomycetaceae</taxon>
        <taxon>Glycomyces</taxon>
    </lineage>
</organism>
<dbReference type="EMBL" id="JAGFNP010000015">
    <property type="protein sequence ID" value="MBO3735525.1"/>
    <property type="molecule type" value="Genomic_DNA"/>
</dbReference>
<gene>
    <name evidence="1" type="ORF">J5V16_22085</name>
</gene>
<dbReference type="Proteomes" id="UP000681341">
    <property type="component" value="Unassembled WGS sequence"/>
</dbReference>
<comment type="caution">
    <text evidence="1">The sequence shown here is derived from an EMBL/GenBank/DDBJ whole genome shotgun (WGS) entry which is preliminary data.</text>
</comment>
<proteinExistence type="predicted"/>
<evidence type="ECO:0000313" key="2">
    <source>
        <dbReference type="Proteomes" id="UP000681341"/>
    </source>
</evidence>
<sequence length="106" mass="12026">MPTTQAMTYHYRQRLLGDLDGNAGECQFPEPVDPPKVGGRTLYRVYKCPECTSVLYANGGKPDQTEEIAVIFVICGHCSYPDFVRDLAYSEDLCRCFGWVYLDDED</sequence>
<protein>
    <submittedName>
        <fullName evidence="1">Uncharacterized protein</fullName>
    </submittedName>
</protein>